<protein>
    <submittedName>
        <fullName evidence="1">Uncharacterized protein</fullName>
    </submittedName>
</protein>
<gene>
    <name evidence="1" type="ORF">SAMN05421856_102252</name>
</gene>
<evidence type="ECO:0000313" key="2">
    <source>
        <dbReference type="Proteomes" id="UP000199450"/>
    </source>
</evidence>
<dbReference type="OrthoDB" id="1256335at2"/>
<proteinExistence type="predicted"/>
<dbReference type="AlphaFoldDB" id="A0A1H7X7B6"/>
<accession>A0A1H7X7B6</accession>
<dbReference type="Proteomes" id="UP000199450">
    <property type="component" value="Unassembled WGS sequence"/>
</dbReference>
<sequence>MSIKIQVATCTDCNGYYSSAPLEKKDIFHPEITDHYFYHGEPRFTLDINGFEKFKKFENTEIKIIDLDEHRAQDHLHCHCLKKKAASKKKYTYSASKKEKNIPMIEKIDAETDIYFKDLYYTYNNFHGISANNYSNSNRKYH</sequence>
<dbReference type="RefSeq" id="WP_143052643.1">
    <property type="nucleotide sequence ID" value="NZ_FOBV01000002.1"/>
</dbReference>
<organism evidence="1 2">
    <name type="scientific">Chryseobacterium taichungense</name>
    <dbReference type="NCBI Taxonomy" id="295069"/>
    <lineage>
        <taxon>Bacteria</taxon>
        <taxon>Pseudomonadati</taxon>
        <taxon>Bacteroidota</taxon>
        <taxon>Flavobacteriia</taxon>
        <taxon>Flavobacteriales</taxon>
        <taxon>Weeksellaceae</taxon>
        <taxon>Chryseobacterium group</taxon>
        <taxon>Chryseobacterium</taxon>
    </lineage>
</organism>
<keyword evidence="2" id="KW-1185">Reference proteome</keyword>
<evidence type="ECO:0000313" key="1">
    <source>
        <dbReference type="EMBL" id="SEM29581.1"/>
    </source>
</evidence>
<name>A0A1H7X7B6_9FLAO</name>
<reference evidence="2" key="1">
    <citation type="submission" date="2016-10" db="EMBL/GenBank/DDBJ databases">
        <authorList>
            <person name="Varghese N."/>
            <person name="Submissions S."/>
        </authorList>
    </citation>
    <scope>NUCLEOTIDE SEQUENCE [LARGE SCALE GENOMIC DNA]</scope>
    <source>
        <strain evidence="2">DSM 17453</strain>
    </source>
</reference>
<dbReference type="EMBL" id="FOBV01000002">
    <property type="protein sequence ID" value="SEM29581.1"/>
    <property type="molecule type" value="Genomic_DNA"/>
</dbReference>